<comment type="similarity">
    <text evidence="1">Belongs to the acyl coenzyme A hydrolase family.</text>
</comment>
<evidence type="ECO:0000256" key="3">
    <source>
        <dbReference type="ARBA" id="ARBA00022801"/>
    </source>
</evidence>
<dbReference type="GO" id="GO:0006637">
    <property type="term" value="P:acyl-CoA metabolic process"/>
    <property type="evidence" value="ECO:0007669"/>
    <property type="project" value="TreeGrafter"/>
</dbReference>
<gene>
    <name evidence="6" type="ORF">PNOK_0842900</name>
</gene>
<evidence type="ECO:0000313" key="7">
    <source>
        <dbReference type="Proteomes" id="UP000217199"/>
    </source>
</evidence>
<evidence type="ECO:0000313" key="6">
    <source>
        <dbReference type="EMBL" id="PAV15571.1"/>
    </source>
</evidence>
<dbReference type="InParanoid" id="A0A286U7K9"/>
<dbReference type="OrthoDB" id="331699at2759"/>
<dbReference type="GO" id="GO:0016853">
    <property type="term" value="F:isomerase activity"/>
    <property type="evidence" value="ECO:0007669"/>
    <property type="project" value="UniProtKB-KW"/>
</dbReference>
<evidence type="ECO:0000256" key="2">
    <source>
        <dbReference type="ARBA" id="ARBA00022737"/>
    </source>
</evidence>
<evidence type="ECO:0000256" key="4">
    <source>
        <dbReference type="ARBA" id="ARBA00022946"/>
    </source>
</evidence>
<accession>A0A286U7K9</accession>
<dbReference type="Proteomes" id="UP000217199">
    <property type="component" value="Unassembled WGS sequence"/>
</dbReference>
<keyword evidence="7" id="KW-1185">Reference proteome</keyword>
<dbReference type="EMBL" id="NBII01000009">
    <property type="protein sequence ID" value="PAV15571.1"/>
    <property type="molecule type" value="Genomic_DNA"/>
</dbReference>
<feature type="domain" description="HotDog ACOT-type" evidence="5">
    <location>
        <begin position="341"/>
        <end position="458"/>
    </location>
</feature>
<comment type="caution">
    <text evidence="6">The sequence shown here is derived from an EMBL/GenBank/DDBJ whole genome shotgun (WGS) entry which is preliminary data.</text>
</comment>
<proteinExistence type="inferred from homology"/>
<dbReference type="PANTHER" id="PTHR12655">
    <property type="entry name" value="ACYL-COA THIOESTERASE"/>
    <property type="match status" value="1"/>
</dbReference>
<dbReference type="InterPro" id="IPR033120">
    <property type="entry name" value="HOTDOG_ACOT"/>
</dbReference>
<sequence>MYFGRLFSNPAPFCYRTFTILRFSSNSLFGRYDRTLTASRCRSYTSSFKSTISDVKEARIETDDVTALDELLVKVRSRSNPAFRSIMPMKSKRSWAELLLDASHDQAPLDPRLHRPTLDQSELPPRHMHESYSQLEIPFLSSPETLDQYVNSWGGIRTGKLMEHLDSLAGSIAYKHMLGPSVETIGKVREHGYYIVTAAVDRLDMLAPLQPIRDVRLSGHVIYTGRSSMEIVVKMEALNNQGVDETLMIGRFSMVCRDALTHKARPVNPLVASSPEEEALITIGESHKAKKKILTQRSLSRVPPSSDESQALHDLYLSTTQLEKVKSPNVVAGETERIWMADTKLEKALLMFPQERNIHQKVFGGYLMRLAYELGFTTASVFSHKRHLHFLSLDGIWFERPVPIGSVLRLTSQVTHTNNKEFSAVVHVFVQARVVDVVTGKEEHTNDFKFTWGETDPGNSPLCRSVVPQTYAESMAWIEGRRALSYGAKIRRLRRSNS</sequence>
<dbReference type="Gene3D" id="3.10.129.10">
    <property type="entry name" value="Hotdog Thioesterase"/>
    <property type="match status" value="2"/>
</dbReference>
<protein>
    <submittedName>
        <fullName evidence="6">Thioesterase thiol ester dehydrase-isomerase</fullName>
    </submittedName>
</protein>
<dbReference type="GO" id="GO:0047617">
    <property type="term" value="F:fatty acyl-CoA hydrolase activity"/>
    <property type="evidence" value="ECO:0007669"/>
    <property type="project" value="TreeGrafter"/>
</dbReference>
<feature type="domain" description="HotDog ACOT-type" evidence="5">
    <location>
        <begin position="131"/>
        <end position="260"/>
    </location>
</feature>
<evidence type="ECO:0000259" key="5">
    <source>
        <dbReference type="PROSITE" id="PS51770"/>
    </source>
</evidence>
<dbReference type="CDD" id="cd03442">
    <property type="entry name" value="BFIT_BACH"/>
    <property type="match status" value="2"/>
</dbReference>
<name>A0A286U7K9_9AGAM</name>
<dbReference type="STRING" id="2282107.A0A286U7K9"/>
<reference evidence="6 7" key="1">
    <citation type="journal article" date="2017" name="Mol. Ecol.">
        <title>Comparative and population genomic landscape of Phellinus noxius: A hypervariable fungus causing root rot in trees.</title>
        <authorList>
            <person name="Chung C.L."/>
            <person name="Lee T.J."/>
            <person name="Akiba M."/>
            <person name="Lee H.H."/>
            <person name="Kuo T.H."/>
            <person name="Liu D."/>
            <person name="Ke H.M."/>
            <person name="Yokoi T."/>
            <person name="Roa M.B."/>
            <person name="Lu M.J."/>
            <person name="Chang Y.Y."/>
            <person name="Ann P.J."/>
            <person name="Tsai J.N."/>
            <person name="Chen C.Y."/>
            <person name="Tzean S.S."/>
            <person name="Ota Y."/>
            <person name="Hattori T."/>
            <person name="Sahashi N."/>
            <person name="Liou R.F."/>
            <person name="Kikuchi T."/>
            <person name="Tsai I.J."/>
        </authorList>
    </citation>
    <scope>NUCLEOTIDE SEQUENCE [LARGE SCALE GENOMIC DNA]</scope>
    <source>
        <strain evidence="6 7">FFPRI411160</strain>
    </source>
</reference>
<dbReference type="AlphaFoldDB" id="A0A286U7K9"/>
<organism evidence="6 7">
    <name type="scientific">Pyrrhoderma noxium</name>
    <dbReference type="NCBI Taxonomy" id="2282107"/>
    <lineage>
        <taxon>Eukaryota</taxon>
        <taxon>Fungi</taxon>
        <taxon>Dikarya</taxon>
        <taxon>Basidiomycota</taxon>
        <taxon>Agaricomycotina</taxon>
        <taxon>Agaricomycetes</taxon>
        <taxon>Hymenochaetales</taxon>
        <taxon>Hymenochaetaceae</taxon>
        <taxon>Pyrrhoderma</taxon>
    </lineage>
</organism>
<evidence type="ECO:0000256" key="1">
    <source>
        <dbReference type="ARBA" id="ARBA00010458"/>
    </source>
</evidence>
<dbReference type="InterPro" id="IPR029069">
    <property type="entry name" value="HotDog_dom_sf"/>
</dbReference>
<keyword evidence="3" id="KW-0378">Hydrolase</keyword>
<keyword evidence="4" id="KW-0809">Transit peptide</keyword>
<dbReference type="GO" id="GO:0005739">
    <property type="term" value="C:mitochondrion"/>
    <property type="evidence" value="ECO:0007669"/>
    <property type="project" value="TreeGrafter"/>
</dbReference>
<dbReference type="PROSITE" id="PS51770">
    <property type="entry name" value="HOTDOG_ACOT"/>
    <property type="match status" value="2"/>
</dbReference>
<keyword evidence="2" id="KW-0677">Repeat</keyword>
<dbReference type="SUPFAM" id="SSF54637">
    <property type="entry name" value="Thioesterase/thiol ester dehydrase-isomerase"/>
    <property type="match status" value="2"/>
</dbReference>
<dbReference type="PANTHER" id="PTHR12655:SF0">
    <property type="entry name" value="ACYL-COENZYME A THIOESTERASE 9, MITOCHONDRIAL"/>
    <property type="match status" value="1"/>
</dbReference>